<dbReference type="Gene3D" id="3.40.50.1460">
    <property type="match status" value="1"/>
</dbReference>
<accession>A0ABY6UHP6</accession>
<evidence type="ECO:0000256" key="1">
    <source>
        <dbReference type="SAM" id="MobiDB-lite"/>
    </source>
</evidence>
<dbReference type="Proteomes" id="UP000766486">
    <property type="component" value="Unassembled WGS sequence"/>
</dbReference>
<keyword evidence="3" id="KW-1185">Reference proteome</keyword>
<gene>
    <name evidence="2" type="ORF">CLO192961_LOCUS291892</name>
</gene>
<evidence type="ECO:0008006" key="4">
    <source>
        <dbReference type="Google" id="ProtNLM"/>
    </source>
</evidence>
<evidence type="ECO:0000313" key="2">
    <source>
        <dbReference type="EMBL" id="VUC30754.1"/>
    </source>
</evidence>
<organism evidence="2 3">
    <name type="scientific">Bionectria ochroleuca</name>
    <name type="common">Gliocladium roseum</name>
    <dbReference type="NCBI Taxonomy" id="29856"/>
    <lineage>
        <taxon>Eukaryota</taxon>
        <taxon>Fungi</taxon>
        <taxon>Dikarya</taxon>
        <taxon>Ascomycota</taxon>
        <taxon>Pezizomycotina</taxon>
        <taxon>Sordariomycetes</taxon>
        <taxon>Hypocreomycetidae</taxon>
        <taxon>Hypocreales</taxon>
        <taxon>Bionectriaceae</taxon>
        <taxon>Clonostachys</taxon>
    </lineage>
</organism>
<reference evidence="2 3" key="1">
    <citation type="submission" date="2019-06" db="EMBL/GenBank/DDBJ databases">
        <authorList>
            <person name="Broberg M."/>
        </authorList>
    </citation>
    <scope>NUCLEOTIDE SEQUENCE [LARGE SCALE GENOMIC DNA]</scope>
</reference>
<comment type="caution">
    <text evidence="2">The sequence shown here is derived from an EMBL/GenBank/DDBJ whole genome shotgun (WGS) entry which is preliminary data.</text>
</comment>
<name>A0ABY6UHP6_BIOOC</name>
<protein>
    <recommendedName>
        <fullName evidence="4">Caspase family p20 domain-containing protein</fullName>
    </recommendedName>
</protein>
<evidence type="ECO:0000313" key="3">
    <source>
        <dbReference type="Proteomes" id="UP000766486"/>
    </source>
</evidence>
<feature type="region of interest" description="Disordered" evidence="1">
    <location>
        <begin position="1"/>
        <end position="29"/>
    </location>
</feature>
<feature type="compositionally biased region" description="Basic and acidic residues" evidence="1">
    <location>
        <begin position="1"/>
        <end position="17"/>
    </location>
</feature>
<dbReference type="EMBL" id="CABFNS010000823">
    <property type="protein sequence ID" value="VUC30754.1"/>
    <property type="molecule type" value="Genomic_DNA"/>
</dbReference>
<sequence>MEDKDSKNKNQGRDRRDHALRRRHSTEAKVPIDEEADADVLLLFFEHNDIPELKKERSEVEEAFKMKGFKVSCVEITMRASWVALRPRLNRFLSVEKDCRKIIYYHGHGGFSENELLLASHNLPDDVATLQRHIQELLGMIGKTGQKYEDRVKALKKRYQEAAEIKWSDIKGEVLPAKCDVLVILDCCHSGAASISANPPKFEAPDASEDYAKEVIYATHWDSDTSNKMSPALCKALKGWDQGKDPFYSANRLVREMATILAEQRLEVEQELTEAVRKLERLNYLKNPSKAQELEQAKFEKKQRDLEEELDCYRQPGRYEMHKSRRNGTKERYLFR</sequence>
<proteinExistence type="predicted"/>